<name>A0AAD1MY57_MYCMB</name>
<keyword evidence="1" id="KW-0472">Membrane</keyword>
<gene>
    <name evidence="2" type="ORF">MMON_05720</name>
</gene>
<dbReference type="EMBL" id="AP022617">
    <property type="protein sequence ID" value="BBZ59271.1"/>
    <property type="molecule type" value="Genomic_DNA"/>
</dbReference>
<organism evidence="2 3">
    <name type="scientific">Mycolicibacterium monacense</name>
    <name type="common">Mycobacterium monacense</name>
    <dbReference type="NCBI Taxonomy" id="85693"/>
    <lineage>
        <taxon>Bacteria</taxon>
        <taxon>Bacillati</taxon>
        <taxon>Actinomycetota</taxon>
        <taxon>Actinomycetes</taxon>
        <taxon>Mycobacteriales</taxon>
        <taxon>Mycobacteriaceae</taxon>
        <taxon>Mycolicibacterium</taxon>
    </lineage>
</organism>
<dbReference type="Proteomes" id="UP000466039">
    <property type="component" value="Chromosome"/>
</dbReference>
<keyword evidence="3" id="KW-1185">Reference proteome</keyword>
<evidence type="ECO:0000313" key="2">
    <source>
        <dbReference type="EMBL" id="BBZ59271.1"/>
    </source>
</evidence>
<proteinExistence type="predicted"/>
<sequence>MSFLPPPTREGLISETVRLLGGCVAGIVLLGIVVYFLTV</sequence>
<dbReference type="Pfam" id="PF23711">
    <property type="entry name" value="DUF7156"/>
    <property type="match status" value="1"/>
</dbReference>
<accession>A0AAD1MY57</accession>
<dbReference type="InterPro" id="IPR055580">
    <property type="entry name" value="DUF7156"/>
</dbReference>
<keyword evidence="1" id="KW-1133">Transmembrane helix</keyword>
<reference evidence="2 3" key="1">
    <citation type="journal article" date="2019" name="Emerg. Microbes Infect.">
        <title>Comprehensive subspecies identification of 175 nontuberculous mycobacteria species based on 7547 genomic profiles.</title>
        <authorList>
            <person name="Matsumoto Y."/>
            <person name="Kinjo T."/>
            <person name="Motooka D."/>
            <person name="Nabeya D."/>
            <person name="Jung N."/>
            <person name="Uechi K."/>
            <person name="Horii T."/>
            <person name="Iida T."/>
            <person name="Fujita J."/>
            <person name="Nakamura S."/>
        </authorList>
    </citation>
    <scope>NUCLEOTIDE SEQUENCE [LARGE SCALE GENOMIC DNA]</scope>
    <source>
        <strain evidence="2 3">JCM 15658</strain>
    </source>
</reference>
<protein>
    <submittedName>
        <fullName evidence="2">Uncharacterized protein</fullName>
    </submittedName>
</protein>
<feature type="transmembrane region" description="Helical" evidence="1">
    <location>
        <begin position="16"/>
        <end position="37"/>
    </location>
</feature>
<dbReference type="AlphaFoldDB" id="A0AAD1MY57"/>
<evidence type="ECO:0000256" key="1">
    <source>
        <dbReference type="SAM" id="Phobius"/>
    </source>
</evidence>
<keyword evidence="1" id="KW-0812">Transmembrane</keyword>
<evidence type="ECO:0000313" key="3">
    <source>
        <dbReference type="Proteomes" id="UP000466039"/>
    </source>
</evidence>